<accession>A0A6J7UYM2</accession>
<organism evidence="1">
    <name type="scientific">freshwater metagenome</name>
    <dbReference type="NCBI Taxonomy" id="449393"/>
    <lineage>
        <taxon>unclassified sequences</taxon>
        <taxon>metagenomes</taxon>
        <taxon>ecological metagenomes</taxon>
    </lineage>
</organism>
<dbReference type="EMBL" id="CAFBRA010000002">
    <property type="protein sequence ID" value="CAB5071001.1"/>
    <property type="molecule type" value="Genomic_DNA"/>
</dbReference>
<protein>
    <submittedName>
        <fullName evidence="1">Unannotated protein</fullName>
    </submittedName>
</protein>
<proteinExistence type="predicted"/>
<name>A0A6J7UYM2_9ZZZZ</name>
<dbReference type="AlphaFoldDB" id="A0A6J7UYM2"/>
<dbReference type="InterPro" id="IPR011042">
    <property type="entry name" value="6-blade_b-propeller_TolB-like"/>
</dbReference>
<evidence type="ECO:0000313" key="1">
    <source>
        <dbReference type="EMBL" id="CAB5071001.1"/>
    </source>
</evidence>
<gene>
    <name evidence="1" type="ORF">UFOPK4382_00086</name>
</gene>
<dbReference type="SUPFAM" id="SSF82171">
    <property type="entry name" value="DPP6 N-terminal domain-like"/>
    <property type="match status" value="1"/>
</dbReference>
<reference evidence="1" key="1">
    <citation type="submission" date="2020-05" db="EMBL/GenBank/DDBJ databases">
        <authorList>
            <person name="Chiriac C."/>
            <person name="Salcher M."/>
            <person name="Ghai R."/>
            <person name="Kavagutti S V."/>
        </authorList>
    </citation>
    <scope>NUCLEOTIDE SEQUENCE</scope>
</reference>
<sequence>MNRRVAAGGAVLAIALSLFAGNARSRAVHVDGTLIYHRYSSYQAWDATMWMIDLPTGDLMQVGGDWTGVVSPINAHFSADGQMITFMGSQAGLPENEWDVFVSHWNGTSWAEPINLTGPNGARDEDPKFSPTSSTIIYKQDGVLVTMNSDGSDKKYLTQGKSESSMPYFATNGKDYLFERSGDIYVSRGGIETKMYAGDGQSSYYPIGMDATSFLYTRVQSARHDAIMKGFYSGKASERYFFNSTDWDTSDSYPYLDGSRYIFYVTGDYLIPHGGYNLAFADLKTKKRYDIDEYFRKKRTTDINTDTQELGPAWSLARFRH</sequence>
<dbReference type="Gene3D" id="2.120.10.30">
    <property type="entry name" value="TolB, C-terminal domain"/>
    <property type="match status" value="1"/>
</dbReference>